<gene>
    <name evidence="16" type="primary">CHIA_1</name>
    <name evidence="16" type="ORF">c0_g1_i2</name>
</gene>
<dbReference type="PROSITE" id="PS51910">
    <property type="entry name" value="GH18_2"/>
    <property type="match status" value="1"/>
</dbReference>
<comment type="similarity">
    <text evidence="2">Belongs to the glycosyl hydrolase 18 family. Chitinase class II subfamily.</text>
</comment>
<dbReference type="Gene3D" id="3.10.50.10">
    <property type="match status" value="1"/>
</dbReference>
<evidence type="ECO:0000313" key="16">
    <source>
        <dbReference type="EMBL" id="JAI34148.1"/>
    </source>
</evidence>
<keyword evidence="8" id="KW-1015">Disulfide bond</keyword>
<dbReference type="GO" id="GO:0008061">
    <property type="term" value="F:chitin binding"/>
    <property type="evidence" value="ECO:0007669"/>
    <property type="project" value="UniProtKB-KW"/>
</dbReference>
<organism evidence="16">
    <name type="scientific">Bactrocera latifrons</name>
    <name type="common">Malaysian fruit fly</name>
    <name type="synonym">Chaetodacus latifrons</name>
    <dbReference type="NCBI Taxonomy" id="174628"/>
    <lineage>
        <taxon>Eukaryota</taxon>
        <taxon>Metazoa</taxon>
        <taxon>Ecdysozoa</taxon>
        <taxon>Arthropoda</taxon>
        <taxon>Hexapoda</taxon>
        <taxon>Insecta</taxon>
        <taxon>Pterygota</taxon>
        <taxon>Neoptera</taxon>
        <taxon>Endopterygota</taxon>
        <taxon>Diptera</taxon>
        <taxon>Brachycera</taxon>
        <taxon>Muscomorpha</taxon>
        <taxon>Tephritoidea</taxon>
        <taxon>Tephritidae</taxon>
        <taxon>Bactrocera</taxon>
        <taxon>Bactrocera</taxon>
    </lineage>
</organism>
<dbReference type="PROSITE" id="PS50940">
    <property type="entry name" value="CHIT_BIND_II"/>
    <property type="match status" value="1"/>
</dbReference>
<comment type="catalytic activity">
    <reaction evidence="1">
        <text>Random endo-hydrolysis of N-acetyl-beta-D-glucosaminide (1-&gt;4)-beta-linkages in chitin and chitodextrins.</text>
        <dbReference type="EC" id="3.2.1.14"/>
    </reaction>
</comment>
<dbReference type="SUPFAM" id="SSF57625">
    <property type="entry name" value="Invertebrate chitin-binding proteins"/>
    <property type="match status" value="1"/>
</dbReference>
<dbReference type="InterPro" id="IPR011583">
    <property type="entry name" value="Chitinase_II/V-like_cat"/>
</dbReference>
<protein>
    <recommendedName>
        <fullName evidence="3">chitinase</fullName>
        <ecNumber evidence="3">3.2.1.14</ecNumber>
    </recommendedName>
</protein>
<dbReference type="InterPro" id="IPR017853">
    <property type="entry name" value="GH"/>
</dbReference>
<dbReference type="OrthoDB" id="73875at2759"/>
<dbReference type="SUPFAM" id="SSF54556">
    <property type="entry name" value="Chitinase insertion domain"/>
    <property type="match status" value="1"/>
</dbReference>
<dbReference type="InterPro" id="IPR029070">
    <property type="entry name" value="Chitinase_insertion_sf"/>
</dbReference>
<dbReference type="GO" id="GO:0005576">
    <property type="term" value="C:extracellular region"/>
    <property type="evidence" value="ECO:0007669"/>
    <property type="project" value="InterPro"/>
</dbReference>
<evidence type="ECO:0000256" key="13">
    <source>
        <dbReference type="SAM" id="SignalP"/>
    </source>
</evidence>
<reference evidence="16" key="1">
    <citation type="submission" date="2015-06" db="EMBL/GenBank/DDBJ databases">
        <authorList>
            <person name="Hoefler B.C."/>
            <person name="Straight P.D."/>
        </authorList>
    </citation>
    <scope>NUCLEOTIDE SEQUENCE</scope>
</reference>
<accession>A0A0K8V5W6</accession>
<dbReference type="EMBL" id="GDHF01018166">
    <property type="protein sequence ID" value="JAI34148.1"/>
    <property type="molecule type" value="Transcribed_RNA"/>
</dbReference>
<dbReference type="GO" id="GO:0000272">
    <property type="term" value="P:polysaccharide catabolic process"/>
    <property type="evidence" value="ECO:0007669"/>
    <property type="project" value="UniProtKB-KW"/>
</dbReference>
<feature type="chain" id="PRO_5005521784" description="chitinase" evidence="13">
    <location>
        <begin position="24"/>
        <end position="524"/>
    </location>
</feature>
<dbReference type="InterPro" id="IPR002557">
    <property type="entry name" value="Chitin-bd_dom"/>
</dbReference>
<evidence type="ECO:0000256" key="4">
    <source>
        <dbReference type="ARBA" id="ARBA00022669"/>
    </source>
</evidence>
<evidence type="ECO:0000256" key="2">
    <source>
        <dbReference type="ARBA" id="ARBA00009121"/>
    </source>
</evidence>
<keyword evidence="11" id="KW-0624">Polysaccharide degradation</keyword>
<keyword evidence="5 13" id="KW-0732">Signal</keyword>
<dbReference type="CDD" id="cd02872">
    <property type="entry name" value="GH18_chitolectin_chitotriosidase"/>
    <property type="match status" value="1"/>
</dbReference>
<evidence type="ECO:0000256" key="11">
    <source>
        <dbReference type="ARBA" id="ARBA00023326"/>
    </source>
</evidence>
<dbReference type="SUPFAM" id="SSF51445">
    <property type="entry name" value="(Trans)glycosidases"/>
    <property type="match status" value="1"/>
</dbReference>
<dbReference type="FunFam" id="3.10.50.10:FF:000004">
    <property type="entry name" value="Chitinase 5"/>
    <property type="match status" value="1"/>
</dbReference>
<feature type="domain" description="GH18" evidence="15">
    <location>
        <begin position="27"/>
        <end position="417"/>
    </location>
</feature>
<evidence type="ECO:0000256" key="5">
    <source>
        <dbReference type="ARBA" id="ARBA00022729"/>
    </source>
</evidence>
<dbReference type="EC" id="3.2.1.14" evidence="3"/>
<dbReference type="InterPro" id="IPR001579">
    <property type="entry name" value="Glyco_hydro_18_chit_AS"/>
</dbReference>
<evidence type="ECO:0000256" key="7">
    <source>
        <dbReference type="ARBA" id="ARBA00023024"/>
    </source>
</evidence>
<dbReference type="AlphaFoldDB" id="A0A0K8V5W6"/>
<name>A0A0K8V5W6_BACLA</name>
<dbReference type="SMART" id="SM00494">
    <property type="entry name" value="ChtBD2"/>
    <property type="match status" value="1"/>
</dbReference>
<evidence type="ECO:0000256" key="3">
    <source>
        <dbReference type="ARBA" id="ARBA00012729"/>
    </source>
</evidence>
<keyword evidence="6 12" id="KW-0378">Hydrolase</keyword>
<dbReference type="InterPro" id="IPR050314">
    <property type="entry name" value="Glycosyl_Hydrlase_18"/>
</dbReference>
<dbReference type="Gene3D" id="2.170.140.10">
    <property type="entry name" value="Chitin binding domain"/>
    <property type="match status" value="1"/>
</dbReference>
<keyword evidence="4" id="KW-0147">Chitin-binding</keyword>
<dbReference type="PROSITE" id="PS01095">
    <property type="entry name" value="GH18_1"/>
    <property type="match status" value="1"/>
</dbReference>
<dbReference type="PANTHER" id="PTHR11177">
    <property type="entry name" value="CHITINASE"/>
    <property type="match status" value="1"/>
</dbReference>
<sequence length="524" mass="58499">MFLKLYVLIALGVLLQQNGCAKAQIRKNVVCYHGTWATYRQSSGKFDVNTIDPFLCTHLMYAFFGIEESGDLRVIDPYLDLEDNGGRGNIRKFNALKLQNPTLKTLAAIGGWNEGSANFSIVANDPERRKRFVRSVVQFVQRHSFDGVDLDWEYPNQRHNLDYDDKTNFITLLRELKAGLDPYEYLLTGAVGSSAESASKSYNITEISKYLDLINVMAYDLHGPWDPVTGNNAPLFAGPNDITEKNKQLNLDAIIKYWLSEGLTLETFISCHALIHNLISGAPREKLVVGVPFYGRSFTLSDAEQHSVGAPHLGRGLAGQYSIEPGTIGYNELCELMQTQPWKEEWDEAQMTPYAYMGQQWVGFENPRSIFLKAQYVRDNDLAGVMVWSLESDDFRGTCGGEKYPLLQTINRVLFDGHTATGLTQAVLNSVAETIQRPAAAGVVASSAVGGQQQQQQQSIVPDPRGNSECGSDVEGYLRDTHDCGKFYYCQRGVSYTFNCPQGLQFDLTTGNCNYAQLVQCERI</sequence>
<evidence type="ECO:0000256" key="10">
    <source>
        <dbReference type="ARBA" id="ARBA00023295"/>
    </source>
</evidence>
<dbReference type="SMART" id="SM00636">
    <property type="entry name" value="Glyco_18"/>
    <property type="match status" value="1"/>
</dbReference>
<evidence type="ECO:0000259" key="15">
    <source>
        <dbReference type="PROSITE" id="PS51910"/>
    </source>
</evidence>
<dbReference type="Gene3D" id="3.20.20.80">
    <property type="entry name" value="Glycosidases"/>
    <property type="match status" value="1"/>
</dbReference>
<keyword evidence="7" id="KW-0146">Chitin degradation</keyword>
<dbReference type="InterPro" id="IPR001223">
    <property type="entry name" value="Glyco_hydro18_cat"/>
</dbReference>
<evidence type="ECO:0000259" key="14">
    <source>
        <dbReference type="PROSITE" id="PS50940"/>
    </source>
</evidence>
<feature type="signal peptide" evidence="13">
    <location>
        <begin position="1"/>
        <end position="23"/>
    </location>
</feature>
<dbReference type="Pfam" id="PF00704">
    <property type="entry name" value="Glyco_hydro_18"/>
    <property type="match status" value="1"/>
</dbReference>
<evidence type="ECO:0000256" key="1">
    <source>
        <dbReference type="ARBA" id="ARBA00000822"/>
    </source>
</evidence>
<dbReference type="Pfam" id="PF01607">
    <property type="entry name" value="CBM_14"/>
    <property type="match status" value="1"/>
</dbReference>
<evidence type="ECO:0000256" key="12">
    <source>
        <dbReference type="RuleBase" id="RU000489"/>
    </source>
</evidence>
<dbReference type="GO" id="GO:0006032">
    <property type="term" value="P:chitin catabolic process"/>
    <property type="evidence" value="ECO:0007669"/>
    <property type="project" value="UniProtKB-KW"/>
</dbReference>
<keyword evidence="9" id="KW-0119">Carbohydrate metabolism</keyword>
<evidence type="ECO:0000256" key="9">
    <source>
        <dbReference type="ARBA" id="ARBA00023277"/>
    </source>
</evidence>
<dbReference type="GO" id="GO:0008843">
    <property type="term" value="F:endochitinase activity"/>
    <property type="evidence" value="ECO:0007669"/>
    <property type="project" value="UniProtKB-EC"/>
</dbReference>
<dbReference type="InterPro" id="IPR036508">
    <property type="entry name" value="Chitin-bd_dom_sf"/>
</dbReference>
<evidence type="ECO:0000256" key="8">
    <source>
        <dbReference type="ARBA" id="ARBA00023157"/>
    </source>
</evidence>
<feature type="domain" description="Chitin-binding type-2" evidence="14">
    <location>
        <begin position="467"/>
        <end position="523"/>
    </location>
</feature>
<keyword evidence="10 12" id="KW-0326">Glycosidase</keyword>
<evidence type="ECO:0000256" key="6">
    <source>
        <dbReference type="ARBA" id="ARBA00022801"/>
    </source>
</evidence>
<proteinExistence type="inferred from homology"/>
<dbReference type="PANTHER" id="PTHR11177:SF360">
    <property type="entry name" value="CHITINASE 4-RELATED"/>
    <property type="match status" value="1"/>
</dbReference>